<sequence>MSAQTASPSSEESLYSPLATSDEIRLLYLQPRAFSETVTCTIKHAKLSDEPGYEALSYEWGAKDIHQISFNGRLHVVRLNLYYALLNLRQETEERVLWIDALCL</sequence>
<dbReference type="InterPro" id="IPR010730">
    <property type="entry name" value="HET"/>
</dbReference>
<proteinExistence type="predicted"/>
<reference evidence="2 3" key="1">
    <citation type="submission" date="2016-04" db="EMBL/GenBank/DDBJ databases">
        <title>A degradative enzymes factory behind the ericoid mycorrhizal symbiosis.</title>
        <authorList>
            <consortium name="DOE Joint Genome Institute"/>
            <person name="Martino E."/>
            <person name="Morin E."/>
            <person name="Grelet G."/>
            <person name="Kuo A."/>
            <person name="Kohler A."/>
            <person name="Daghino S."/>
            <person name="Barry K."/>
            <person name="Choi C."/>
            <person name="Cichocki N."/>
            <person name="Clum A."/>
            <person name="Copeland A."/>
            <person name="Hainaut M."/>
            <person name="Haridas S."/>
            <person name="Labutti K."/>
            <person name="Lindquist E."/>
            <person name="Lipzen A."/>
            <person name="Khouja H.-R."/>
            <person name="Murat C."/>
            <person name="Ohm R."/>
            <person name="Olson A."/>
            <person name="Spatafora J."/>
            <person name="Veneault-Fourrey C."/>
            <person name="Henrissat B."/>
            <person name="Grigoriev I."/>
            <person name="Martin F."/>
            <person name="Perotto S."/>
        </authorList>
    </citation>
    <scope>NUCLEOTIDE SEQUENCE [LARGE SCALE GENOMIC DNA]</scope>
    <source>
        <strain evidence="2 3">F</strain>
    </source>
</reference>
<keyword evidence="3" id="KW-1185">Reference proteome</keyword>
<evidence type="ECO:0000313" key="2">
    <source>
        <dbReference type="EMBL" id="PMD32602.1"/>
    </source>
</evidence>
<evidence type="ECO:0000313" key="3">
    <source>
        <dbReference type="Proteomes" id="UP000235786"/>
    </source>
</evidence>
<feature type="domain" description="Heterokaryon incompatibility" evidence="1">
    <location>
        <begin position="53"/>
        <end position="103"/>
    </location>
</feature>
<dbReference type="AlphaFoldDB" id="A0A2J6R256"/>
<dbReference type="PANTHER" id="PTHR24148">
    <property type="entry name" value="ANKYRIN REPEAT DOMAIN-CONTAINING PROTEIN 39 HOMOLOG-RELATED"/>
    <property type="match status" value="1"/>
</dbReference>
<accession>A0A2J6R256</accession>
<dbReference type="OrthoDB" id="10560990at2759"/>
<organism evidence="2 3">
    <name type="scientific">Hyaloscypha variabilis (strain UAMH 11265 / GT02V1 / F)</name>
    <name type="common">Meliniomyces variabilis</name>
    <dbReference type="NCBI Taxonomy" id="1149755"/>
    <lineage>
        <taxon>Eukaryota</taxon>
        <taxon>Fungi</taxon>
        <taxon>Dikarya</taxon>
        <taxon>Ascomycota</taxon>
        <taxon>Pezizomycotina</taxon>
        <taxon>Leotiomycetes</taxon>
        <taxon>Helotiales</taxon>
        <taxon>Hyaloscyphaceae</taxon>
        <taxon>Hyaloscypha</taxon>
        <taxon>Hyaloscypha variabilis</taxon>
    </lineage>
</organism>
<dbReference type="Pfam" id="PF06985">
    <property type="entry name" value="HET"/>
    <property type="match status" value="1"/>
</dbReference>
<gene>
    <name evidence="2" type="ORF">L207DRAFT_518516</name>
</gene>
<protein>
    <recommendedName>
        <fullName evidence="1">Heterokaryon incompatibility domain-containing protein</fullName>
    </recommendedName>
</protein>
<evidence type="ECO:0000259" key="1">
    <source>
        <dbReference type="Pfam" id="PF06985"/>
    </source>
</evidence>
<dbReference type="InterPro" id="IPR052895">
    <property type="entry name" value="HetReg/Transcr_Mod"/>
</dbReference>
<name>A0A2J6R256_HYAVF</name>
<dbReference type="EMBL" id="KZ613958">
    <property type="protein sequence ID" value="PMD32602.1"/>
    <property type="molecule type" value="Genomic_DNA"/>
</dbReference>
<dbReference type="Proteomes" id="UP000235786">
    <property type="component" value="Unassembled WGS sequence"/>
</dbReference>
<dbReference type="PANTHER" id="PTHR24148:SF77">
    <property type="entry name" value="HETEROKARYON INCOMPATIBILITY DOMAIN-CONTAINING PROTEIN"/>
    <property type="match status" value="1"/>
</dbReference>